<name>A0A8J8SVH6_HALGN</name>
<sequence>MLKRTVERLELMEIEGRFDISRQGLLLPPEERPRNDKTFQFNMGNLEGIEEYKDLHALTKLLYCLPFELNQHAPMLQLQLTEHFEVSFLSPPDSLWYRMHLDSGFGRTESDFDTGLKITCIYIVSSQNESLTVSLKNGDKMEEVRVKSNTLVVLKSRRVAYDIRIKNPEKTGKVFMMSLKISGPVDHSKRI</sequence>
<gene>
    <name evidence="1" type="ORF">FGO68_gene10603</name>
</gene>
<proteinExistence type="predicted"/>
<dbReference type="EMBL" id="RRYP01025641">
    <property type="protein sequence ID" value="TNV71928.1"/>
    <property type="molecule type" value="Genomic_DNA"/>
</dbReference>
<protein>
    <submittedName>
        <fullName evidence="1">Uncharacterized protein</fullName>
    </submittedName>
</protein>
<comment type="caution">
    <text evidence="1">The sequence shown here is derived from an EMBL/GenBank/DDBJ whole genome shotgun (WGS) entry which is preliminary data.</text>
</comment>
<dbReference type="Proteomes" id="UP000785679">
    <property type="component" value="Unassembled WGS sequence"/>
</dbReference>
<keyword evidence="2" id="KW-1185">Reference proteome</keyword>
<organism evidence="1 2">
    <name type="scientific">Halteria grandinella</name>
    <dbReference type="NCBI Taxonomy" id="5974"/>
    <lineage>
        <taxon>Eukaryota</taxon>
        <taxon>Sar</taxon>
        <taxon>Alveolata</taxon>
        <taxon>Ciliophora</taxon>
        <taxon>Intramacronucleata</taxon>
        <taxon>Spirotrichea</taxon>
        <taxon>Stichotrichia</taxon>
        <taxon>Sporadotrichida</taxon>
        <taxon>Halteriidae</taxon>
        <taxon>Halteria</taxon>
    </lineage>
</organism>
<reference evidence="1" key="1">
    <citation type="submission" date="2019-06" db="EMBL/GenBank/DDBJ databases">
        <authorList>
            <person name="Zheng W."/>
        </authorList>
    </citation>
    <scope>NUCLEOTIDE SEQUENCE</scope>
    <source>
        <strain evidence="1">QDHG01</strain>
    </source>
</reference>
<accession>A0A8J8SVH6</accession>
<dbReference type="AlphaFoldDB" id="A0A8J8SVH6"/>
<evidence type="ECO:0000313" key="1">
    <source>
        <dbReference type="EMBL" id="TNV71928.1"/>
    </source>
</evidence>
<dbReference type="OrthoDB" id="76265at2759"/>
<evidence type="ECO:0000313" key="2">
    <source>
        <dbReference type="Proteomes" id="UP000785679"/>
    </source>
</evidence>